<evidence type="ECO:0000313" key="28">
    <source>
        <dbReference type="EMBL" id="KAG8383797.1"/>
    </source>
</evidence>
<dbReference type="FunFam" id="2.90.10.10:FF:000026">
    <property type="entry name" value="Serine/threonine-protein kinase"/>
    <property type="match status" value="1"/>
</dbReference>
<evidence type="ECO:0000256" key="18">
    <source>
        <dbReference type="ARBA" id="ARBA00048679"/>
    </source>
</evidence>
<feature type="domain" description="Apple" evidence="27">
    <location>
        <begin position="332"/>
        <end position="413"/>
    </location>
</feature>
<keyword evidence="10 19" id="KW-0418">Kinase</keyword>
<dbReference type="GO" id="GO:0030246">
    <property type="term" value="F:carbohydrate binding"/>
    <property type="evidence" value="ECO:0007669"/>
    <property type="project" value="UniProtKB-KW"/>
</dbReference>
<evidence type="ECO:0000256" key="3">
    <source>
        <dbReference type="ARBA" id="ARBA00022536"/>
    </source>
</evidence>
<dbReference type="PANTHER" id="PTHR47976:SF27">
    <property type="entry name" value="RECEPTOR-LIKE SERINE_THREONINE-PROTEIN KINASE"/>
    <property type="match status" value="1"/>
</dbReference>
<dbReference type="SUPFAM" id="SSF56112">
    <property type="entry name" value="Protein kinase-like (PK-like)"/>
    <property type="match status" value="1"/>
</dbReference>
<evidence type="ECO:0000256" key="22">
    <source>
        <dbReference type="SAM" id="Phobius"/>
    </source>
</evidence>
<evidence type="ECO:0000256" key="1">
    <source>
        <dbReference type="ARBA" id="ARBA00004479"/>
    </source>
</evidence>
<evidence type="ECO:0000256" key="8">
    <source>
        <dbReference type="ARBA" id="ARBA00022734"/>
    </source>
</evidence>
<dbReference type="GO" id="GO:0004674">
    <property type="term" value="F:protein serine/threonine kinase activity"/>
    <property type="evidence" value="ECO:0007669"/>
    <property type="project" value="UniProtKB-KW"/>
</dbReference>
<keyword evidence="7 23" id="KW-0732">Signal</keyword>
<feature type="binding site" evidence="21">
    <location>
        <position position="515"/>
    </location>
    <ligand>
        <name>ATP</name>
        <dbReference type="ChEBI" id="CHEBI:30616"/>
    </ligand>
</feature>
<evidence type="ECO:0000256" key="14">
    <source>
        <dbReference type="ARBA" id="ARBA00023157"/>
    </source>
</evidence>
<dbReference type="Pfam" id="PF08276">
    <property type="entry name" value="PAN_2"/>
    <property type="match status" value="1"/>
</dbReference>
<comment type="catalytic activity">
    <reaction evidence="17 19">
        <text>L-threonyl-[protein] + ATP = O-phospho-L-threonyl-[protein] + ADP + H(+)</text>
        <dbReference type="Rhea" id="RHEA:46608"/>
        <dbReference type="Rhea" id="RHEA-COMP:11060"/>
        <dbReference type="Rhea" id="RHEA-COMP:11605"/>
        <dbReference type="ChEBI" id="CHEBI:15378"/>
        <dbReference type="ChEBI" id="CHEBI:30013"/>
        <dbReference type="ChEBI" id="CHEBI:30616"/>
        <dbReference type="ChEBI" id="CHEBI:61977"/>
        <dbReference type="ChEBI" id="CHEBI:456216"/>
        <dbReference type="EC" id="2.7.11.1"/>
    </reaction>
</comment>
<proteinExistence type="inferred from homology"/>
<dbReference type="PROSITE" id="PS50948">
    <property type="entry name" value="PAN"/>
    <property type="match status" value="1"/>
</dbReference>
<keyword evidence="29" id="KW-1185">Reference proteome</keyword>
<keyword evidence="5 19" id="KW-0808">Transferase</keyword>
<evidence type="ECO:0000256" key="15">
    <source>
        <dbReference type="ARBA" id="ARBA00023170"/>
    </source>
</evidence>
<evidence type="ECO:0000256" key="5">
    <source>
        <dbReference type="ARBA" id="ARBA00022679"/>
    </source>
</evidence>
<dbReference type="Pfam" id="PF00954">
    <property type="entry name" value="S_locus_glycop"/>
    <property type="match status" value="1"/>
</dbReference>
<keyword evidence="8" id="KW-0430">Lectin</keyword>
<dbReference type="PANTHER" id="PTHR47976">
    <property type="entry name" value="G-TYPE LECTIN S-RECEPTOR-LIKE SERINE/THREONINE-PROTEIN KINASE SD2-5"/>
    <property type="match status" value="1"/>
</dbReference>
<dbReference type="Pfam" id="PF01453">
    <property type="entry name" value="B_lectin"/>
    <property type="match status" value="1"/>
</dbReference>
<evidence type="ECO:0000259" key="27">
    <source>
        <dbReference type="PROSITE" id="PS50948"/>
    </source>
</evidence>
<evidence type="ECO:0000259" key="26">
    <source>
        <dbReference type="PROSITE" id="PS50927"/>
    </source>
</evidence>
<dbReference type="GO" id="GO:0048544">
    <property type="term" value="P:recognition of pollen"/>
    <property type="evidence" value="ECO:0007669"/>
    <property type="project" value="InterPro"/>
</dbReference>
<feature type="domain" description="Protein kinase" evidence="24">
    <location>
        <begin position="487"/>
        <end position="756"/>
    </location>
</feature>
<dbReference type="GO" id="GO:0005524">
    <property type="term" value="F:ATP binding"/>
    <property type="evidence" value="ECO:0007669"/>
    <property type="project" value="UniProtKB-UniRule"/>
</dbReference>
<dbReference type="InterPro" id="IPR000858">
    <property type="entry name" value="S_locus_glycoprot_dom"/>
</dbReference>
<evidence type="ECO:0000256" key="19">
    <source>
        <dbReference type="PIRNR" id="PIRNR000641"/>
    </source>
</evidence>
<evidence type="ECO:0000259" key="25">
    <source>
        <dbReference type="PROSITE" id="PS50026"/>
    </source>
</evidence>
<evidence type="ECO:0000256" key="21">
    <source>
        <dbReference type="PROSITE-ProRule" id="PRU10141"/>
    </source>
</evidence>
<keyword evidence="4" id="KW-0597">Phosphoprotein</keyword>
<dbReference type="InterPro" id="IPR000719">
    <property type="entry name" value="Prot_kinase_dom"/>
</dbReference>
<dbReference type="InterPro" id="IPR036426">
    <property type="entry name" value="Bulb-type_lectin_dom_sf"/>
</dbReference>
<evidence type="ECO:0000256" key="9">
    <source>
        <dbReference type="ARBA" id="ARBA00022741"/>
    </source>
</evidence>
<dbReference type="InterPro" id="IPR051343">
    <property type="entry name" value="G-type_lectin_kinases/EP1-like"/>
</dbReference>
<keyword evidence="11 19" id="KW-0067">ATP-binding</keyword>
<evidence type="ECO:0000256" key="11">
    <source>
        <dbReference type="ARBA" id="ARBA00022840"/>
    </source>
</evidence>
<dbReference type="InterPro" id="IPR000742">
    <property type="entry name" value="EGF"/>
</dbReference>
<dbReference type="SUPFAM" id="SSF51110">
    <property type="entry name" value="alpha-D-mannose-specific plant lectins"/>
    <property type="match status" value="2"/>
</dbReference>
<dbReference type="PROSITE" id="PS50026">
    <property type="entry name" value="EGF_3"/>
    <property type="match status" value="1"/>
</dbReference>
<evidence type="ECO:0000256" key="6">
    <source>
        <dbReference type="ARBA" id="ARBA00022692"/>
    </source>
</evidence>
<dbReference type="PROSITE" id="PS00107">
    <property type="entry name" value="PROTEIN_KINASE_ATP"/>
    <property type="match status" value="1"/>
</dbReference>
<evidence type="ECO:0000256" key="20">
    <source>
        <dbReference type="PROSITE-ProRule" id="PRU00076"/>
    </source>
</evidence>
<dbReference type="CDD" id="cd00028">
    <property type="entry name" value="B_lectin"/>
    <property type="match status" value="1"/>
</dbReference>
<dbReference type="Proteomes" id="UP000826271">
    <property type="component" value="Unassembled WGS sequence"/>
</dbReference>
<keyword evidence="15" id="KW-0675">Receptor</keyword>
<keyword evidence="14" id="KW-1015">Disulfide bond</keyword>
<evidence type="ECO:0000256" key="13">
    <source>
        <dbReference type="ARBA" id="ARBA00023136"/>
    </source>
</evidence>
<evidence type="ECO:0000256" key="7">
    <source>
        <dbReference type="ARBA" id="ARBA00022729"/>
    </source>
</evidence>
<protein>
    <recommendedName>
        <fullName evidence="19">Receptor-like serine/threonine-protein kinase</fullName>
        <ecNumber evidence="19">2.7.11.1</ecNumber>
    </recommendedName>
</protein>
<keyword evidence="2 19" id="KW-0723">Serine/threonine-protein kinase</keyword>
<evidence type="ECO:0000256" key="12">
    <source>
        <dbReference type="ARBA" id="ARBA00022989"/>
    </source>
</evidence>
<dbReference type="Gene3D" id="2.90.10.10">
    <property type="entry name" value="Bulb-type lectin domain"/>
    <property type="match status" value="2"/>
</dbReference>
<dbReference type="InterPro" id="IPR008271">
    <property type="entry name" value="Ser/Thr_kinase_AS"/>
</dbReference>
<gene>
    <name evidence="28" type="ORF">BUALT_Bualt04G0051000</name>
</gene>
<dbReference type="PROSITE" id="PS50011">
    <property type="entry name" value="PROTEIN_KINASE_DOM"/>
    <property type="match status" value="1"/>
</dbReference>
<feature type="chain" id="PRO_5043775882" description="Receptor-like serine/threonine-protein kinase" evidence="23">
    <location>
        <begin position="22"/>
        <end position="796"/>
    </location>
</feature>
<dbReference type="InterPro" id="IPR003609">
    <property type="entry name" value="Pan_app"/>
</dbReference>
<dbReference type="CDD" id="cd14066">
    <property type="entry name" value="STKc_IRAK"/>
    <property type="match status" value="1"/>
</dbReference>
<evidence type="ECO:0000256" key="2">
    <source>
        <dbReference type="ARBA" id="ARBA00022527"/>
    </source>
</evidence>
<dbReference type="InterPro" id="IPR001480">
    <property type="entry name" value="Bulb-type_lectin_dom"/>
</dbReference>
<dbReference type="EMBL" id="WHWC01000004">
    <property type="protein sequence ID" value="KAG8383797.1"/>
    <property type="molecule type" value="Genomic_DNA"/>
</dbReference>
<dbReference type="GO" id="GO:0016020">
    <property type="term" value="C:membrane"/>
    <property type="evidence" value="ECO:0007669"/>
    <property type="project" value="UniProtKB-SubCell"/>
</dbReference>
<keyword evidence="3 20" id="KW-0245">EGF-like domain</keyword>
<accession>A0AAV6XUK1</accession>
<dbReference type="AlphaFoldDB" id="A0AAV6XUK1"/>
<dbReference type="InterPro" id="IPR011009">
    <property type="entry name" value="Kinase-like_dom_sf"/>
</dbReference>
<feature type="domain" description="EGF-like" evidence="25">
    <location>
        <begin position="280"/>
        <end position="317"/>
    </location>
</feature>
<reference evidence="28" key="1">
    <citation type="submission" date="2019-10" db="EMBL/GenBank/DDBJ databases">
        <authorList>
            <person name="Zhang R."/>
            <person name="Pan Y."/>
            <person name="Wang J."/>
            <person name="Ma R."/>
            <person name="Yu S."/>
        </authorList>
    </citation>
    <scope>NUCLEOTIDE SEQUENCE</scope>
    <source>
        <strain evidence="28">LA-IB0</strain>
        <tissue evidence="28">Leaf</tissue>
    </source>
</reference>
<comment type="catalytic activity">
    <reaction evidence="18 19">
        <text>L-seryl-[protein] + ATP = O-phospho-L-seryl-[protein] + ADP + H(+)</text>
        <dbReference type="Rhea" id="RHEA:17989"/>
        <dbReference type="Rhea" id="RHEA-COMP:9863"/>
        <dbReference type="Rhea" id="RHEA-COMP:11604"/>
        <dbReference type="ChEBI" id="CHEBI:15378"/>
        <dbReference type="ChEBI" id="CHEBI:29999"/>
        <dbReference type="ChEBI" id="CHEBI:30616"/>
        <dbReference type="ChEBI" id="CHEBI:83421"/>
        <dbReference type="ChEBI" id="CHEBI:456216"/>
        <dbReference type="EC" id="2.7.11.1"/>
    </reaction>
</comment>
<evidence type="ECO:0000259" key="24">
    <source>
        <dbReference type="PROSITE" id="PS50011"/>
    </source>
</evidence>
<keyword evidence="13 22" id="KW-0472">Membrane</keyword>
<evidence type="ECO:0000313" key="29">
    <source>
        <dbReference type="Proteomes" id="UP000826271"/>
    </source>
</evidence>
<keyword evidence="16" id="KW-0325">Glycoprotein</keyword>
<dbReference type="InterPro" id="IPR017441">
    <property type="entry name" value="Protein_kinase_ATP_BS"/>
</dbReference>
<dbReference type="FunFam" id="1.10.510.10:FF:000248">
    <property type="entry name" value="S-receptor-like kinase 5"/>
    <property type="match status" value="1"/>
</dbReference>
<dbReference type="FunFam" id="3.30.200.20:FF:000178">
    <property type="entry name" value="serine/threonine-protein kinase PBS1-like"/>
    <property type="match status" value="1"/>
</dbReference>
<dbReference type="PROSITE" id="PS50927">
    <property type="entry name" value="BULB_LECTIN"/>
    <property type="match status" value="1"/>
</dbReference>
<dbReference type="SMART" id="SM00220">
    <property type="entry name" value="S_TKc"/>
    <property type="match status" value="1"/>
</dbReference>
<dbReference type="Pfam" id="PF00069">
    <property type="entry name" value="Pkinase"/>
    <property type="match status" value="1"/>
</dbReference>
<evidence type="ECO:0000256" key="17">
    <source>
        <dbReference type="ARBA" id="ARBA00047899"/>
    </source>
</evidence>
<dbReference type="Gene3D" id="1.10.510.10">
    <property type="entry name" value="Transferase(Phosphotransferase) domain 1"/>
    <property type="match status" value="1"/>
</dbReference>
<dbReference type="InterPro" id="IPR024171">
    <property type="entry name" value="SRK-like_kinase"/>
</dbReference>
<keyword evidence="12 22" id="KW-1133">Transmembrane helix</keyword>
<dbReference type="PROSITE" id="PS00108">
    <property type="entry name" value="PROTEIN_KINASE_ST"/>
    <property type="match status" value="1"/>
</dbReference>
<evidence type="ECO:0000256" key="23">
    <source>
        <dbReference type="SAM" id="SignalP"/>
    </source>
</evidence>
<feature type="domain" description="Bulb-type lectin" evidence="26">
    <location>
        <begin position="29"/>
        <end position="147"/>
    </location>
</feature>
<evidence type="ECO:0000256" key="16">
    <source>
        <dbReference type="ARBA" id="ARBA00023180"/>
    </source>
</evidence>
<dbReference type="SMART" id="SM00108">
    <property type="entry name" value="B_lectin"/>
    <property type="match status" value="1"/>
</dbReference>
<dbReference type="PIRSF" id="PIRSF000641">
    <property type="entry name" value="SRK"/>
    <property type="match status" value="1"/>
</dbReference>
<comment type="caution">
    <text evidence="28">The sequence shown here is derived from an EMBL/GenBank/DDBJ whole genome shotgun (WGS) entry which is preliminary data.</text>
</comment>
<keyword evidence="9 19" id="KW-0547">Nucleotide-binding</keyword>
<sequence>MYSMAPILLFFLLIIPAVVTAQQTIRHSNISLGSSLTPTTTSSWLSPSSLYAFGFFPLNNHGYALGVFLTGISEKTPVWIANRNNPTFPNNVILQLTPGGRLILRQNGGQDIDVANPSQLIASASMLDNGNFVLYDSNSRVTWQSFDNPTDTLLPGQHLSPGQELVSSASPTNPAKGIFRLKMQDDGNLVQYPVNTPDTFTHAYYATGTYGSSNNVSLHLENDGYLYLFNWTSIIRNITSGGYPIARTIYLLRIDVDGIFRLYSRSLDRGGNWTVRWSSTDDRCAPKGLCGLNGFCIQMDQAADCRCLSGFDFVHSGNWIAGCSRNFTAGGCGEKDSSGEYVITGVENTVWEDNSYDTVDTTTEEDCRQACLDDCNCEAAFFEDRQCSKQRLPLRYGRRLPSNSYIALVKVRTPVPGRSALVTGKNSLLGPILGSTAGIICAALVIGMIAFVYWRKKKSKKIEEDYLDHVPGMPMRYFYEELVIATNNFDKKLGEGGFGSVFEGLLNDGTRIAVKCLDGIGQIKKSFLAEVESIGRIHHVNLVRLIGFCAENSHRLLVYEYMCNGSLDRWIYSRSQEMSLNWRSRRKIVLEIAKGLAYLHEDCRQKIIHLDIKPQNILLDENYNAKIADFGLSKLIDRNQSQVVTTMRGTPGYLAPEWLNAIITEKVDVYSFGIVVLEIVCGRKNFEPSKPEDERYLLSLFKKKAEEGQWLDLIDKCCEDMQSNGAEVVEMMKIAAWCLQSDYANRPSMSMVTKVLEGGKDVQTDIDFNLLNPRTLITKISQDVTLLPPSLLSGPR</sequence>
<feature type="signal peptide" evidence="23">
    <location>
        <begin position="1"/>
        <end position="21"/>
    </location>
</feature>
<organism evidence="28 29">
    <name type="scientific">Buddleja alternifolia</name>
    <dbReference type="NCBI Taxonomy" id="168488"/>
    <lineage>
        <taxon>Eukaryota</taxon>
        <taxon>Viridiplantae</taxon>
        <taxon>Streptophyta</taxon>
        <taxon>Embryophyta</taxon>
        <taxon>Tracheophyta</taxon>
        <taxon>Spermatophyta</taxon>
        <taxon>Magnoliopsida</taxon>
        <taxon>eudicotyledons</taxon>
        <taxon>Gunneridae</taxon>
        <taxon>Pentapetalae</taxon>
        <taxon>asterids</taxon>
        <taxon>lamiids</taxon>
        <taxon>Lamiales</taxon>
        <taxon>Scrophulariaceae</taxon>
        <taxon>Buddlejeae</taxon>
        <taxon>Buddleja</taxon>
    </lineage>
</organism>
<dbReference type="Gene3D" id="3.30.200.20">
    <property type="entry name" value="Phosphorylase Kinase, domain 1"/>
    <property type="match status" value="1"/>
</dbReference>
<name>A0AAV6XUK1_9LAMI</name>
<feature type="transmembrane region" description="Helical" evidence="22">
    <location>
        <begin position="428"/>
        <end position="454"/>
    </location>
</feature>
<keyword evidence="6 22" id="KW-0812">Transmembrane</keyword>
<comment type="similarity">
    <text evidence="19">Belongs to the protein kinase superfamily. Ser/Thr protein kinase family.</text>
</comment>
<comment type="caution">
    <text evidence="20">Lacks conserved residue(s) required for the propagation of feature annotation.</text>
</comment>
<dbReference type="EC" id="2.7.11.1" evidence="19"/>
<evidence type="ECO:0000256" key="10">
    <source>
        <dbReference type="ARBA" id="ARBA00022777"/>
    </source>
</evidence>
<evidence type="ECO:0000256" key="4">
    <source>
        <dbReference type="ARBA" id="ARBA00022553"/>
    </source>
</evidence>
<comment type="subcellular location">
    <subcellularLocation>
        <location evidence="1">Membrane</location>
        <topology evidence="1">Single-pass type I membrane protein</topology>
    </subcellularLocation>
</comment>